<dbReference type="WBParaSite" id="Pan_g16618.t1">
    <property type="protein sequence ID" value="Pan_g16618.t1"/>
    <property type="gene ID" value="Pan_g16618"/>
</dbReference>
<feature type="region of interest" description="Disordered" evidence="1">
    <location>
        <begin position="1"/>
        <end position="20"/>
    </location>
</feature>
<reference evidence="2" key="1">
    <citation type="journal article" date="2013" name="Genetics">
        <title>The draft genome and transcriptome of Panagrellus redivivus are shaped by the harsh demands of a free-living lifestyle.</title>
        <authorList>
            <person name="Srinivasan J."/>
            <person name="Dillman A.R."/>
            <person name="Macchietto M.G."/>
            <person name="Heikkinen L."/>
            <person name="Lakso M."/>
            <person name="Fracchia K.M."/>
            <person name="Antoshechkin I."/>
            <person name="Mortazavi A."/>
            <person name="Wong G."/>
            <person name="Sternberg P.W."/>
        </authorList>
    </citation>
    <scope>NUCLEOTIDE SEQUENCE [LARGE SCALE GENOMIC DNA]</scope>
    <source>
        <strain evidence="2">MT8872</strain>
    </source>
</reference>
<sequence length="127" mass="14039">MTTTVDGILSSTSPKGGPRSAYAFCNGSHPKIRLTFIARRRQKRAPNHTAKFGNRGHPPMLVWCLRHPLALLVANNLQTAPLKKDTVCHQRKAAGRAPVLSNHMTLPRKLTTAQTRSSNNFVGNNYK</sequence>
<name>A0A7E4V532_PANRE</name>
<evidence type="ECO:0000313" key="3">
    <source>
        <dbReference type="WBParaSite" id="Pan_g16618.t1"/>
    </source>
</evidence>
<feature type="compositionally biased region" description="Polar residues" evidence="1">
    <location>
        <begin position="1"/>
        <end position="14"/>
    </location>
</feature>
<accession>A0A7E4V532</accession>
<evidence type="ECO:0000313" key="2">
    <source>
        <dbReference type="Proteomes" id="UP000492821"/>
    </source>
</evidence>
<protein>
    <submittedName>
        <fullName evidence="3">Uncharacterized protein</fullName>
    </submittedName>
</protein>
<proteinExistence type="predicted"/>
<dbReference type="AlphaFoldDB" id="A0A7E4V532"/>
<dbReference type="Proteomes" id="UP000492821">
    <property type="component" value="Unassembled WGS sequence"/>
</dbReference>
<keyword evidence="2" id="KW-1185">Reference proteome</keyword>
<organism evidence="2 3">
    <name type="scientific">Panagrellus redivivus</name>
    <name type="common">Microworm</name>
    <dbReference type="NCBI Taxonomy" id="6233"/>
    <lineage>
        <taxon>Eukaryota</taxon>
        <taxon>Metazoa</taxon>
        <taxon>Ecdysozoa</taxon>
        <taxon>Nematoda</taxon>
        <taxon>Chromadorea</taxon>
        <taxon>Rhabditida</taxon>
        <taxon>Tylenchina</taxon>
        <taxon>Panagrolaimomorpha</taxon>
        <taxon>Panagrolaimoidea</taxon>
        <taxon>Panagrolaimidae</taxon>
        <taxon>Panagrellus</taxon>
    </lineage>
</organism>
<reference evidence="3" key="2">
    <citation type="submission" date="2020-10" db="UniProtKB">
        <authorList>
            <consortium name="WormBaseParasite"/>
        </authorList>
    </citation>
    <scope>IDENTIFICATION</scope>
</reference>
<evidence type="ECO:0000256" key="1">
    <source>
        <dbReference type="SAM" id="MobiDB-lite"/>
    </source>
</evidence>